<dbReference type="InterPro" id="IPR000089">
    <property type="entry name" value="Biotin_lipoyl"/>
</dbReference>
<evidence type="ECO:0000256" key="2">
    <source>
        <dbReference type="ARBA" id="ARBA00017562"/>
    </source>
</evidence>
<keyword evidence="5 8" id="KW-0443">Lipid metabolism</keyword>
<comment type="pathway">
    <text evidence="1 8">Lipid metabolism; fatty acid biosynthesis.</text>
</comment>
<keyword evidence="7 8" id="KW-0092">Biotin</keyword>
<dbReference type="UniPathway" id="UPA00094"/>
<dbReference type="AlphaFoldDB" id="H5STA7"/>
<evidence type="ECO:0000256" key="6">
    <source>
        <dbReference type="ARBA" id="ARBA00023160"/>
    </source>
</evidence>
<name>H5STA7_ACEAU</name>
<keyword evidence="3 8" id="KW-0444">Lipid biosynthesis</keyword>
<gene>
    <name evidence="11" type="ORF">HGMM_OP4C393</name>
</gene>
<dbReference type="GO" id="GO:0003989">
    <property type="term" value="F:acetyl-CoA carboxylase activity"/>
    <property type="evidence" value="ECO:0007669"/>
    <property type="project" value="InterPro"/>
</dbReference>
<dbReference type="CDD" id="cd06850">
    <property type="entry name" value="biotinyl_domain"/>
    <property type="match status" value="1"/>
</dbReference>
<proteinExistence type="predicted"/>
<dbReference type="PROSITE" id="PS50968">
    <property type="entry name" value="BIOTINYL_LIPOYL"/>
    <property type="match status" value="1"/>
</dbReference>
<dbReference type="SUPFAM" id="SSF51230">
    <property type="entry name" value="Single hybrid motif"/>
    <property type="match status" value="1"/>
</dbReference>
<feature type="compositionally biased region" description="Polar residues" evidence="9">
    <location>
        <begin position="59"/>
        <end position="68"/>
    </location>
</feature>
<dbReference type="EMBL" id="AP011803">
    <property type="protein sequence ID" value="BAL59757.1"/>
    <property type="molecule type" value="Genomic_DNA"/>
</dbReference>
<dbReference type="PANTHER" id="PTHR45266:SF3">
    <property type="entry name" value="OXALOACETATE DECARBOXYLASE ALPHA CHAIN"/>
    <property type="match status" value="1"/>
</dbReference>
<dbReference type="FunFam" id="2.40.50.100:FF:000003">
    <property type="entry name" value="Acetyl-CoA carboxylase biotin carboxyl carrier protein"/>
    <property type="match status" value="1"/>
</dbReference>
<reference evidence="11" key="2">
    <citation type="journal article" date="2012" name="PLoS ONE">
        <title>A Deeply Branching Thermophilic Bacterium with an Ancient Acetyl-CoA Pathway Dominates a Subsurface Ecosystem.</title>
        <authorList>
            <person name="Takami H."/>
            <person name="Noguchi H."/>
            <person name="Takaki Y."/>
            <person name="Uchiyama I."/>
            <person name="Toyoda A."/>
            <person name="Nishi S."/>
            <person name="Chee G.-J."/>
            <person name="Arai W."/>
            <person name="Nunoura T."/>
            <person name="Itoh T."/>
            <person name="Hattori M."/>
            <person name="Takai K."/>
        </authorList>
    </citation>
    <scope>NUCLEOTIDE SEQUENCE</scope>
</reference>
<protein>
    <recommendedName>
        <fullName evidence="2 8">Biotin carboxyl carrier protein of acetyl-CoA carboxylase</fullName>
    </recommendedName>
</protein>
<evidence type="ECO:0000256" key="4">
    <source>
        <dbReference type="ARBA" id="ARBA00022832"/>
    </source>
</evidence>
<keyword evidence="4 8" id="KW-0276">Fatty acid metabolism</keyword>
<organism evidence="11">
    <name type="scientific">Acetithermum autotrophicum</name>
    <dbReference type="NCBI Taxonomy" id="1446466"/>
    <lineage>
        <taxon>Bacteria</taxon>
        <taxon>Candidatus Bipolaricaulota</taxon>
        <taxon>Candidatus Acetithermum</taxon>
    </lineage>
</organism>
<evidence type="ECO:0000259" key="10">
    <source>
        <dbReference type="PROSITE" id="PS50968"/>
    </source>
</evidence>
<feature type="domain" description="Lipoyl-binding" evidence="10">
    <location>
        <begin position="70"/>
        <end position="146"/>
    </location>
</feature>
<accession>H5STA7</accession>
<dbReference type="PRINTS" id="PR01071">
    <property type="entry name" value="ACOABIOTINCC"/>
</dbReference>
<dbReference type="GO" id="GO:0009317">
    <property type="term" value="C:acetyl-CoA carboxylase complex"/>
    <property type="evidence" value="ECO:0007669"/>
    <property type="project" value="InterPro"/>
</dbReference>
<reference evidence="11" key="1">
    <citation type="journal article" date="2005" name="Environ. Microbiol.">
        <title>Genetic and functional properties of uncultivated thermophilic crenarchaeotes from a subsurface gold mine as revealed by analysis of genome fragments.</title>
        <authorList>
            <person name="Nunoura T."/>
            <person name="Hirayama H."/>
            <person name="Takami H."/>
            <person name="Oida H."/>
            <person name="Nishi S."/>
            <person name="Shimamura S."/>
            <person name="Suzuki Y."/>
            <person name="Inagaki F."/>
            <person name="Takai K."/>
            <person name="Nealson K.H."/>
            <person name="Horikoshi K."/>
        </authorList>
    </citation>
    <scope>NUCLEOTIDE SEQUENCE</scope>
</reference>
<sequence>MDAQEIRALIEIFERSSLTELTLERGGARLTLRREGGRAPTPASTPAHPITAPSVPAQPGTTPASTATDGHVITSPLVGTFYRRPAPTEPPYVEIGDRVEKGDTVCIIEAMKVMNEIKADSAGIVEKILVEDGKPVEYGQPLMVVRPTS</sequence>
<dbReference type="NCBIfam" id="NF005457">
    <property type="entry name" value="PRK07051.1"/>
    <property type="match status" value="1"/>
</dbReference>
<dbReference type="InterPro" id="IPR001249">
    <property type="entry name" value="AcCoA_biotinCC"/>
</dbReference>
<evidence type="ECO:0000256" key="8">
    <source>
        <dbReference type="RuleBase" id="RU364072"/>
    </source>
</evidence>
<dbReference type="Pfam" id="PF00364">
    <property type="entry name" value="Biotin_lipoyl"/>
    <property type="match status" value="1"/>
</dbReference>
<evidence type="ECO:0000256" key="3">
    <source>
        <dbReference type="ARBA" id="ARBA00022516"/>
    </source>
</evidence>
<dbReference type="PROSITE" id="PS00188">
    <property type="entry name" value="BIOTIN"/>
    <property type="match status" value="1"/>
</dbReference>
<dbReference type="Gene3D" id="2.40.50.100">
    <property type="match status" value="1"/>
</dbReference>
<dbReference type="GO" id="GO:0006633">
    <property type="term" value="P:fatty acid biosynthetic process"/>
    <property type="evidence" value="ECO:0007669"/>
    <property type="project" value="UniProtKB-UniPathway"/>
</dbReference>
<evidence type="ECO:0000256" key="9">
    <source>
        <dbReference type="SAM" id="MobiDB-lite"/>
    </source>
</evidence>
<dbReference type="InterPro" id="IPR001882">
    <property type="entry name" value="Biotin_BS"/>
</dbReference>
<feature type="region of interest" description="Disordered" evidence="9">
    <location>
        <begin position="29"/>
        <end position="71"/>
    </location>
</feature>
<dbReference type="InterPro" id="IPR011053">
    <property type="entry name" value="Single_hybrid_motif"/>
</dbReference>
<dbReference type="PANTHER" id="PTHR45266">
    <property type="entry name" value="OXALOACETATE DECARBOXYLASE ALPHA CHAIN"/>
    <property type="match status" value="1"/>
</dbReference>
<evidence type="ECO:0000256" key="7">
    <source>
        <dbReference type="ARBA" id="ARBA00023267"/>
    </source>
</evidence>
<evidence type="ECO:0000256" key="5">
    <source>
        <dbReference type="ARBA" id="ARBA00023098"/>
    </source>
</evidence>
<comment type="function">
    <text evidence="8">This protein is a component of the acetyl coenzyme A carboxylase complex; first, biotin carboxylase catalyzes the carboxylation of the carrier protein and then the transcarboxylase transfers the carboxyl group to form malonyl-CoA.</text>
</comment>
<keyword evidence="6 8" id="KW-0275">Fatty acid biosynthesis</keyword>
<evidence type="ECO:0000256" key="1">
    <source>
        <dbReference type="ARBA" id="ARBA00005194"/>
    </source>
</evidence>
<dbReference type="InterPro" id="IPR050709">
    <property type="entry name" value="Biotin_Carboxyl_Carrier/Decarb"/>
</dbReference>
<dbReference type="NCBIfam" id="TIGR00531">
    <property type="entry name" value="BCCP"/>
    <property type="match status" value="1"/>
</dbReference>
<evidence type="ECO:0000313" key="11">
    <source>
        <dbReference type="EMBL" id="BAL59757.1"/>
    </source>
</evidence>